<dbReference type="KEGG" id="pic:PICST_4276"/>
<feature type="non-terminal residue" evidence="1">
    <location>
        <position position="1"/>
    </location>
</feature>
<dbReference type="AlphaFoldDB" id="A3LUV7"/>
<dbReference type="EMBL" id="CP000499">
    <property type="protein sequence ID" value="ABN66661.2"/>
    <property type="molecule type" value="Genomic_DNA"/>
</dbReference>
<name>A3LUV7_PICST</name>
<dbReference type="eggNOG" id="ENOG502RPZT">
    <property type="taxonomic scope" value="Eukaryota"/>
</dbReference>
<evidence type="ECO:0008006" key="3">
    <source>
        <dbReference type="Google" id="ProtNLM"/>
    </source>
</evidence>
<dbReference type="HOGENOM" id="CLU_557788_0_0_1"/>
<feature type="non-terminal residue" evidence="1">
    <location>
        <position position="451"/>
    </location>
</feature>
<organism evidence="1 2">
    <name type="scientific">Scheffersomyces stipitis (strain ATCC 58785 / CBS 6054 / NBRC 10063 / NRRL Y-11545)</name>
    <name type="common">Yeast</name>
    <name type="synonym">Pichia stipitis</name>
    <dbReference type="NCBI Taxonomy" id="322104"/>
    <lineage>
        <taxon>Eukaryota</taxon>
        <taxon>Fungi</taxon>
        <taxon>Dikarya</taxon>
        <taxon>Ascomycota</taxon>
        <taxon>Saccharomycotina</taxon>
        <taxon>Pichiomycetes</taxon>
        <taxon>Debaryomycetaceae</taxon>
        <taxon>Scheffersomyces</taxon>
    </lineage>
</organism>
<evidence type="ECO:0000313" key="1">
    <source>
        <dbReference type="EMBL" id="ABN66661.2"/>
    </source>
</evidence>
<proteinExistence type="predicted"/>
<dbReference type="Proteomes" id="UP000002258">
    <property type="component" value="Chromosome 5"/>
</dbReference>
<sequence>SRLTVRRHYSTSPLSFVPNEEIHRFEGELLTNEENEASIPDRPQLQQSQKYHHNIISPEDVADLITRPNINDTLITVLSQDSTFLGSSSHKLVNIDPSKATEPAKLRFANIGLRWISLFNKQVRTLSELPSSSETFSFSFQKKSVNDIISSKYAEVLSEPDFYLYTNENLKSFYDSFKAFTNSERRLHGLLAPSELAHTVFFENVTLFLIGTTEVRESSANFEVLISFLEQNASFCTSQNLQEILVHLIHNLYESKLPSIQSKLASFNEFFDSQESSVEQSKFFGLEPGTLDKLAFLMSVSGNIDKANKILSFLIEKHGICPSQDTINIFLSNYQKSNRSTLGREKFLRELSFLKPALCHRSLSSIEFSVLLEYTVNDIQDLHQFINLVTSNKNGTKLLSKYQLDLLKKLQDIQKASQFTNTEKALQYTQLVVRLVESQVKLSSQAVELVE</sequence>
<reference evidence="1 2" key="1">
    <citation type="journal article" date="2007" name="Nat. Biotechnol.">
        <title>Genome sequence of the lignocellulose-bioconverting and xylose-fermenting yeast Pichia stipitis.</title>
        <authorList>
            <person name="Jeffries T.W."/>
            <person name="Grigoriev I.V."/>
            <person name="Grimwood J."/>
            <person name="Laplaza J.M."/>
            <person name="Aerts A."/>
            <person name="Salamov A."/>
            <person name="Schmutz J."/>
            <person name="Lindquist E."/>
            <person name="Dehal P."/>
            <person name="Shapiro H."/>
            <person name="Jin Y.S."/>
            <person name="Passoth V."/>
            <person name="Richardson P.M."/>
        </authorList>
    </citation>
    <scope>NUCLEOTIDE SEQUENCE [LARGE SCALE GENOMIC DNA]</scope>
    <source>
        <strain evidence="2">ATCC 58785 / CBS 6054 / NBRC 10063 / NRRL Y-11545</strain>
    </source>
</reference>
<dbReference type="GeneID" id="4839153"/>
<accession>A3LUV7</accession>
<keyword evidence="2" id="KW-1185">Reference proteome</keyword>
<dbReference type="InParanoid" id="A3LUV7"/>
<dbReference type="RefSeq" id="XP_001384690.2">
    <property type="nucleotide sequence ID" value="XM_001384653.1"/>
</dbReference>
<gene>
    <name evidence="1" type="ORF">PICST_4276</name>
</gene>
<dbReference type="OrthoDB" id="4094059at2759"/>
<dbReference type="OMA" id="PKYHHEI"/>
<protein>
    <recommendedName>
        <fullName evidence="3">ATPase expression protein 1</fullName>
    </recommendedName>
</protein>
<dbReference type="STRING" id="322104.A3LUV7"/>
<evidence type="ECO:0000313" key="2">
    <source>
        <dbReference type="Proteomes" id="UP000002258"/>
    </source>
</evidence>